<comment type="caution">
    <text evidence="2">The sequence shown here is derived from an EMBL/GenBank/DDBJ whole genome shotgun (WGS) entry which is preliminary data.</text>
</comment>
<gene>
    <name evidence="2" type="ORF">TNCT_722911</name>
</gene>
<dbReference type="EMBL" id="BMAO01036132">
    <property type="protein sequence ID" value="GFR08205.1"/>
    <property type="molecule type" value="Genomic_DNA"/>
</dbReference>
<proteinExistence type="predicted"/>
<sequence>MKFASFAQIRESLGESRPRGWKMPSPGREDMNCGPLNGKKSIKGRPYANLYPSFKNGGGLFLRVQPEGKAERASDKMKYSYEAFISLDEIML</sequence>
<name>A0A8X6INP4_TRICU</name>
<evidence type="ECO:0000313" key="3">
    <source>
        <dbReference type="Proteomes" id="UP000887116"/>
    </source>
</evidence>
<protein>
    <submittedName>
        <fullName evidence="2">Uncharacterized protein</fullName>
    </submittedName>
</protein>
<dbReference type="Proteomes" id="UP000887116">
    <property type="component" value="Unassembled WGS sequence"/>
</dbReference>
<organism evidence="2 3">
    <name type="scientific">Trichonephila clavata</name>
    <name type="common">Joro spider</name>
    <name type="synonym">Nephila clavata</name>
    <dbReference type="NCBI Taxonomy" id="2740835"/>
    <lineage>
        <taxon>Eukaryota</taxon>
        <taxon>Metazoa</taxon>
        <taxon>Ecdysozoa</taxon>
        <taxon>Arthropoda</taxon>
        <taxon>Chelicerata</taxon>
        <taxon>Arachnida</taxon>
        <taxon>Araneae</taxon>
        <taxon>Araneomorphae</taxon>
        <taxon>Entelegynae</taxon>
        <taxon>Araneoidea</taxon>
        <taxon>Nephilidae</taxon>
        <taxon>Trichonephila</taxon>
    </lineage>
</organism>
<feature type="region of interest" description="Disordered" evidence="1">
    <location>
        <begin position="1"/>
        <end position="38"/>
    </location>
</feature>
<dbReference type="OrthoDB" id="10583504at2759"/>
<dbReference type="AlphaFoldDB" id="A0A8X6INP4"/>
<reference evidence="2" key="1">
    <citation type="submission" date="2020-07" db="EMBL/GenBank/DDBJ databases">
        <title>Multicomponent nature underlies the extraordinary mechanical properties of spider dragline silk.</title>
        <authorList>
            <person name="Kono N."/>
            <person name="Nakamura H."/>
            <person name="Mori M."/>
            <person name="Yoshida Y."/>
            <person name="Ohtoshi R."/>
            <person name="Malay A.D."/>
            <person name="Moran D.A.P."/>
            <person name="Tomita M."/>
            <person name="Numata K."/>
            <person name="Arakawa K."/>
        </authorList>
    </citation>
    <scope>NUCLEOTIDE SEQUENCE</scope>
</reference>
<evidence type="ECO:0000256" key="1">
    <source>
        <dbReference type="SAM" id="MobiDB-lite"/>
    </source>
</evidence>
<keyword evidence="3" id="KW-1185">Reference proteome</keyword>
<accession>A0A8X6INP4</accession>
<evidence type="ECO:0000313" key="2">
    <source>
        <dbReference type="EMBL" id="GFR08205.1"/>
    </source>
</evidence>